<dbReference type="AlphaFoldDB" id="A0A1B6HYD7"/>
<dbReference type="CDD" id="cd02440">
    <property type="entry name" value="AdoMet_MTases"/>
    <property type="match status" value="1"/>
</dbReference>
<dbReference type="SUPFAM" id="SSF53335">
    <property type="entry name" value="S-adenosyl-L-methionine-dependent methyltransferases"/>
    <property type="match status" value="1"/>
</dbReference>
<comment type="similarity">
    <text evidence="3">Belongs to the methyltransferase superfamily. ETFBKMT family.</text>
</comment>
<gene>
    <name evidence="7" type="ORF">g.29289</name>
</gene>
<dbReference type="Gene3D" id="3.40.50.150">
    <property type="entry name" value="Vaccinia Virus protein VP39"/>
    <property type="match status" value="1"/>
</dbReference>
<keyword evidence="2" id="KW-0808">Transferase</keyword>
<evidence type="ECO:0000256" key="6">
    <source>
        <dbReference type="SAM" id="SignalP"/>
    </source>
</evidence>
<accession>A0A1B6HYD7</accession>
<proteinExistence type="inferred from homology"/>
<organism evidence="7">
    <name type="scientific">Homalodisca liturata</name>
    <dbReference type="NCBI Taxonomy" id="320908"/>
    <lineage>
        <taxon>Eukaryota</taxon>
        <taxon>Metazoa</taxon>
        <taxon>Ecdysozoa</taxon>
        <taxon>Arthropoda</taxon>
        <taxon>Hexapoda</taxon>
        <taxon>Insecta</taxon>
        <taxon>Pterygota</taxon>
        <taxon>Neoptera</taxon>
        <taxon>Paraneoptera</taxon>
        <taxon>Hemiptera</taxon>
        <taxon>Auchenorrhyncha</taxon>
        <taxon>Membracoidea</taxon>
        <taxon>Cicadellidae</taxon>
        <taxon>Cicadellinae</taxon>
        <taxon>Proconiini</taxon>
        <taxon>Homalodisca</taxon>
    </lineage>
</organism>
<sequence>MLYSFILISLAVSISFQQDPSLDTNAWLEKYDKYRKVIEENTEITNEDNLTPEIRLHLITPKSRLWNAKTQDSPFKDSPFFAFYWAGGQGLTRYILDHPEIVRGQRVLDLGSGCGATAIAAARCGAKSVTANDIDPWACISIDMNAKLNNLTVNITNKNIIQETNLGNWNVVFVSGVWYKYEEVSQLIFKLRMACDNGIAVYVGDPSGTIKAFAQEGEMKTVAEYECSEYTFKLLGYKETEVLKFQHYVTKEDEIIEKYKYLINDLNMSLFV</sequence>
<keyword evidence="1" id="KW-0489">Methyltransferase</keyword>
<keyword evidence="6" id="KW-0732">Signal</keyword>
<dbReference type="GO" id="GO:0005759">
    <property type="term" value="C:mitochondrial matrix"/>
    <property type="evidence" value="ECO:0007669"/>
    <property type="project" value="TreeGrafter"/>
</dbReference>
<dbReference type="GO" id="GO:0016279">
    <property type="term" value="F:protein-lysine N-methyltransferase activity"/>
    <property type="evidence" value="ECO:0007669"/>
    <property type="project" value="TreeGrafter"/>
</dbReference>
<protein>
    <recommendedName>
        <fullName evidence="5">ETFB lysine methyltransferase</fullName>
    </recommendedName>
    <alternativeName>
        <fullName evidence="4">Protein N-lysine methyltransferase METTL20</fullName>
    </alternativeName>
</protein>
<dbReference type="PANTHER" id="PTHR43648:SF1">
    <property type="entry name" value="ELECTRON TRANSFER FLAVOPROTEIN BETA SUBUNIT LYSINE METHYLTRANSFERASE"/>
    <property type="match status" value="1"/>
</dbReference>
<name>A0A1B6HYD7_9HEMI</name>
<evidence type="ECO:0000256" key="5">
    <source>
        <dbReference type="ARBA" id="ARBA00042266"/>
    </source>
</evidence>
<evidence type="ECO:0000256" key="1">
    <source>
        <dbReference type="ARBA" id="ARBA00022603"/>
    </source>
</evidence>
<dbReference type="Pfam" id="PF06325">
    <property type="entry name" value="PrmA"/>
    <property type="match status" value="1"/>
</dbReference>
<feature type="chain" id="PRO_5008584789" description="ETFB lysine methyltransferase" evidence="6">
    <location>
        <begin position="18"/>
        <end position="272"/>
    </location>
</feature>
<evidence type="ECO:0000256" key="3">
    <source>
        <dbReference type="ARBA" id="ARBA00037932"/>
    </source>
</evidence>
<feature type="signal peptide" evidence="6">
    <location>
        <begin position="1"/>
        <end position="17"/>
    </location>
</feature>
<reference evidence="7" key="1">
    <citation type="submission" date="2015-11" db="EMBL/GenBank/DDBJ databases">
        <title>De novo transcriptome assembly of four potential Pierce s Disease insect vectors from Arizona vineyards.</title>
        <authorList>
            <person name="Tassone E.E."/>
        </authorList>
    </citation>
    <scope>NUCLEOTIDE SEQUENCE</scope>
</reference>
<dbReference type="InterPro" id="IPR029063">
    <property type="entry name" value="SAM-dependent_MTases_sf"/>
</dbReference>
<evidence type="ECO:0000313" key="7">
    <source>
        <dbReference type="EMBL" id="JAS79689.1"/>
    </source>
</evidence>
<evidence type="ECO:0000256" key="2">
    <source>
        <dbReference type="ARBA" id="ARBA00022679"/>
    </source>
</evidence>
<dbReference type="InterPro" id="IPR050078">
    <property type="entry name" value="Ribosomal_L11_MeTrfase_PrmA"/>
</dbReference>
<dbReference type="EMBL" id="GECU01028017">
    <property type="protein sequence ID" value="JAS79689.1"/>
    <property type="molecule type" value="Transcribed_RNA"/>
</dbReference>
<evidence type="ECO:0000256" key="4">
    <source>
        <dbReference type="ARBA" id="ARBA00041867"/>
    </source>
</evidence>
<dbReference type="GO" id="GO:0032259">
    <property type="term" value="P:methylation"/>
    <property type="evidence" value="ECO:0007669"/>
    <property type="project" value="UniProtKB-KW"/>
</dbReference>
<dbReference type="PANTHER" id="PTHR43648">
    <property type="entry name" value="ELECTRON TRANSFER FLAVOPROTEIN BETA SUBUNIT LYSINE METHYLTRANSFERASE"/>
    <property type="match status" value="1"/>
</dbReference>